<proteinExistence type="inferred from homology"/>
<feature type="binding site" evidence="10">
    <location>
        <begin position="321"/>
        <end position="323"/>
    </location>
    <ligand>
        <name>4-CDP-2-C-methyl-D-erythritol 2-phosphate</name>
        <dbReference type="ChEBI" id="CHEBI:57919"/>
    </ligand>
</feature>
<dbReference type="InterPro" id="IPR036571">
    <property type="entry name" value="MECDP_synthase_sf"/>
</dbReference>
<protein>
    <recommendedName>
        <fullName evidence="3 10">2-C-methyl-D-erythritol 2,4-cyclodiphosphate synthase</fullName>
        <shortName evidence="10">MECDP-synthase</shortName>
        <shortName evidence="10">MECPP-synthase</shortName>
        <shortName evidence="10">MECPS</shortName>
        <ecNumber evidence="3 10">4.6.1.12</ecNumber>
    </recommendedName>
</protein>
<keyword evidence="9" id="KW-0511">Multifunctional enzyme</keyword>
<comment type="cofactor">
    <cofactor evidence="10">
        <name>a divalent metal cation</name>
        <dbReference type="ChEBI" id="CHEBI:60240"/>
    </cofactor>
    <text evidence="10">Binds 1 divalent metal cation per subunit.</text>
</comment>
<reference evidence="13 14" key="1">
    <citation type="submission" date="2017-02" db="EMBL/GenBank/DDBJ databases">
        <authorList>
            <person name="Peterson S.W."/>
        </authorList>
    </citation>
    <scope>NUCLEOTIDE SEQUENCE [LARGE SCALE GENOMIC DNA]</scope>
    <source>
        <strain evidence="13 14">ATCC BAA-909</strain>
    </source>
</reference>
<feature type="binding site" evidence="10">
    <location>
        <position position="275"/>
    </location>
    <ligand>
        <name>a divalent metal cation</name>
        <dbReference type="ChEBI" id="CHEBI:60240"/>
    </ligand>
</feature>
<dbReference type="InterPro" id="IPR029044">
    <property type="entry name" value="Nucleotide-diphossugar_trans"/>
</dbReference>
<evidence type="ECO:0000256" key="7">
    <source>
        <dbReference type="ARBA" id="ARBA00023229"/>
    </source>
</evidence>
<dbReference type="GO" id="GO:0016114">
    <property type="term" value="P:terpenoid biosynthetic process"/>
    <property type="evidence" value="ECO:0007669"/>
    <property type="project" value="InterPro"/>
</dbReference>
<dbReference type="HAMAP" id="MF_00107">
    <property type="entry name" value="IspF"/>
    <property type="match status" value="1"/>
</dbReference>
<comment type="subunit">
    <text evidence="10">Homotrimer.</text>
</comment>
<feature type="binding site" evidence="10">
    <location>
        <position position="273"/>
    </location>
    <ligand>
        <name>a divalent metal cation</name>
        <dbReference type="ChEBI" id="CHEBI:60240"/>
    </ligand>
</feature>
<evidence type="ECO:0000256" key="5">
    <source>
        <dbReference type="ARBA" id="ARBA00022695"/>
    </source>
</evidence>
<dbReference type="CDD" id="cd02516">
    <property type="entry name" value="CDP-ME_synthetase"/>
    <property type="match status" value="1"/>
</dbReference>
<evidence type="ECO:0000256" key="1">
    <source>
        <dbReference type="ARBA" id="ARBA00000200"/>
    </source>
</evidence>
<comment type="pathway">
    <text evidence="2 10">Isoprenoid biosynthesis; isopentenyl diphosphate biosynthesis via DXP pathway; isopentenyl diphosphate from 1-deoxy-D-xylulose 5-phosphate: step 4/6.</text>
</comment>
<keyword evidence="14" id="KW-1185">Reference proteome</keyword>
<name>A0A1T4M909_9SPIR</name>
<dbReference type="Gene3D" id="3.90.550.10">
    <property type="entry name" value="Spore Coat Polysaccharide Biosynthesis Protein SpsA, Chain A"/>
    <property type="match status" value="1"/>
</dbReference>
<dbReference type="GO" id="GO:0008685">
    <property type="term" value="F:2-C-methyl-D-erythritol 2,4-cyclodiphosphate synthase activity"/>
    <property type="evidence" value="ECO:0007669"/>
    <property type="project" value="UniProtKB-UniRule"/>
</dbReference>
<evidence type="ECO:0000256" key="9">
    <source>
        <dbReference type="ARBA" id="ARBA00023268"/>
    </source>
</evidence>
<dbReference type="PROSITE" id="PS01350">
    <property type="entry name" value="ISPF"/>
    <property type="match status" value="1"/>
</dbReference>
<evidence type="ECO:0000256" key="4">
    <source>
        <dbReference type="ARBA" id="ARBA00022679"/>
    </source>
</evidence>
<keyword evidence="6 10" id="KW-0479">Metal-binding</keyword>
<evidence type="ECO:0000256" key="8">
    <source>
        <dbReference type="ARBA" id="ARBA00023239"/>
    </source>
</evidence>
<evidence type="ECO:0000313" key="14">
    <source>
        <dbReference type="Proteomes" id="UP000190395"/>
    </source>
</evidence>
<feature type="domain" description="2-C-methyl-D-erythritol 2,4-cyclodiphosphate synthase" evidence="12">
    <location>
        <begin position="266"/>
        <end position="419"/>
    </location>
</feature>
<dbReference type="NCBIfam" id="TIGR00151">
    <property type="entry name" value="ispF"/>
    <property type="match status" value="1"/>
</dbReference>
<feature type="binding site" evidence="10">
    <location>
        <begin position="299"/>
        <end position="300"/>
    </location>
    <ligand>
        <name>4-CDP-2-C-methyl-D-erythritol 2-phosphate</name>
        <dbReference type="ChEBI" id="CHEBI:57919"/>
    </ligand>
</feature>
<dbReference type="InterPro" id="IPR003526">
    <property type="entry name" value="MECDP_synthase"/>
</dbReference>
<comment type="similarity">
    <text evidence="10 11">Belongs to the IspF family.</text>
</comment>
<dbReference type="AlphaFoldDB" id="A0A1T4M909"/>
<keyword evidence="5" id="KW-0548">Nucleotidyltransferase</keyword>
<comment type="caution">
    <text evidence="10">Lacks conserved residue(s) required for the propagation of feature annotation.</text>
</comment>
<dbReference type="EMBL" id="FUXC01000003">
    <property type="protein sequence ID" value="SJZ63503.1"/>
    <property type="molecule type" value="Genomic_DNA"/>
</dbReference>
<dbReference type="Pfam" id="PF02542">
    <property type="entry name" value="YgbB"/>
    <property type="match status" value="1"/>
</dbReference>
<feature type="binding site" evidence="10">
    <location>
        <position position="307"/>
    </location>
    <ligand>
        <name>a divalent metal cation</name>
        <dbReference type="ChEBI" id="CHEBI:60240"/>
    </ligand>
</feature>
<dbReference type="SUPFAM" id="SSF69765">
    <property type="entry name" value="IpsF-like"/>
    <property type="match status" value="1"/>
</dbReference>
<keyword evidence="4" id="KW-0808">Transferase</keyword>
<dbReference type="InterPro" id="IPR034683">
    <property type="entry name" value="IspD/TarI"/>
</dbReference>
<evidence type="ECO:0000256" key="11">
    <source>
        <dbReference type="RuleBase" id="RU004395"/>
    </source>
</evidence>
<accession>A0A1T4M909</accession>
<dbReference type="Gene3D" id="3.30.1330.50">
    <property type="entry name" value="2-C-methyl-D-erythritol 2,4-cyclodiphosphate synthase"/>
    <property type="match status" value="1"/>
</dbReference>
<evidence type="ECO:0000256" key="2">
    <source>
        <dbReference type="ARBA" id="ARBA00004709"/>
    </source>
</evidence>
<keyword evidence="7 10" id="KW-0414">Isoprene biosynthesis</keyword>
<sequence length="421" mass="46596">MMTKTNRSNEELALIVVAAGSSSRMGGIKKEYLPLESGTVLSTAVKAFLRTLPFSVVAVTFPNQENPELLKSAEEKCKNALFEDKEFNKIANNTEFIFVPGGASRQSSVFNALLKIKANFPNSNPVVFIHDGARPFVSEKIINSTFAAVQKYSASAPGIQPTDTQNEIDKNGFIKRHLVRSQLTAVQTPQVFMLNELVEAHKKAQKTKKEYTDDTEIWDLFVPEGKVKIIDGDIKNKKITYREDFFTEPEINAKKSNETNKGNKMIRTGLGYDKHALVAGRALMLGGIKFDSELGEDGHSDGDVLLHAITDALLGACGMGDIGSFFPPSDPKWKDADSRMLLGTVWNKITQEGWKLENLDCVIALEKPKFLPRRQEVIDSIAKILQVKKNQVFVKAKTGEKLGDVGQSRAVEVWATCLLSK</sequence>
<dbReference type="GO" id="GO:0046872">
    <property type="term" value="F:metal ion binding"/>
    <property type="evidence" value="ECO:0007669"/>
    <property type="project" value="UniProtKB-KW"/>
</dbReference>
<dbReference type="PANTHER" id="PTHR43181:SF1">
    <property type="entry name" value="2-C-METHYL-D-ERYTHRITOL 2,4-CYCLODIPHOSPHATE SYNTHASE, CHLOROPLASTIC"/>
    <property type="match status" value="1"/>
</dbReference>
<dbReference type="GO" id="GO:0070567">
    <property type="term" value="F:cytidylyltransferase activity"/>
    <property type="evidence" value="ECO:0007669"/>
    <property type="project" value="InterPro"/>
</dbReference>
<dbReference type="STRING" id="225004.SAMN02745152_00812"/>
<dbReference type="CDD" id="cd00554">
    <property type="entry name" value="MECDP_synthase"/>
    <property type="match status" value="1"/>
</dbReference>
<dbReference type="SUPFAM" id="SSF53448">
    <property type="entry name" value="Nucleotide-diphospho-sugar transferases"/>
    <property type="match status" value="1"/>
</dbReference>
<gene>
    <name evidence="10" type="primary">ispF</name>
    <name evidence="13" type="ORF">SAMN02745152_00812</name>
</gene>
<evidence type="ECO:0000256" key="10">
    <source>
        <dbReference type="HAMAP-Rule" id="MF_00107"/>
    </source>
</evidence>
<dbReference type="EC" id="4.6.1.12" evidence="3 10"/>
<dbReference type="Proteomes" id="UP000190395">
    <property type="component" value="Unassembled WGS sequence"/>
</dbReference>
<evidence type="ECO:0000313" key="13">
    <source>
        <dbReference type="EMBL" id="SJZ63503.1"/>
    </source>
</evidence>
<dbReference type="InterPro" id="IPR020555">
    <property type="entry name" value="MECDP_synthase_CS"/>
</dbReference>
<keyword evidence="8 10" id="KW-0456">Lyase</keyword>
<comment type="catalytic activity">
    <reaction evidence="1 10 11">
        <text>4-CDP-2-C-methyl-D-erythritol 2-phosphate = 2-C-methyl-D-erythritol 2,4-cyclic diphosphate + CMP</text>
        <dbReference type="Rhea" id="RHEA:23864"/>
        <dbReference type="ChEBI" id="CHEBI:57919"/>
        <dbReference type="ChEBI" id="CHEBI:58483"/>
        <dbReference type="ChEBI" id="CHEBI:60377"/>
        <dbReference type="EC" id="4.6.1.12"/>
    </reaction>
</comment>
<feature type="site" description="Transition state stabilizer" evidence="10">
    <location>
        <position position="398"/>
    </location>
</feature>
<evidence type="ECO:0000256" key="3">
    <source>
        <dbReference type="ARBA" id="ARBA00012579"/>
    </source>
</evidence>
<dbReference type="Pfam" id="PF01128">
    <property type="entry name" value="IspD"/>
    <property type="match status" value="1"/>
</dbReference>
<dbReference type="GO" id="GO:0019288">
    <property type="term" value="P:isopentenyl diphosphate biosynthetic process, methylerythritol 4-phosphate pathway"/>
    <property type="evidence" value="ECO:0007669"/>
    <property type="project" value="UniProtKB-UniRule"/>
</dbReference>
<dbReference type="PANTHER" id="PTHR43181">
    <property type="entry name" value="2-C-METHYL-D-ERYTHRITOL 2,4-CYCLODIPHOSPHATE SYNTHASE, CHLOROPLASTIC"/>
    <property type="match status" value="1"/>
</dbReference>
<organism evidence="13 14">
    <name type="scientific">Treponema berlinense</name>
    <dbReference type="NCBI Taxonomy" id="225004"/>
    <lineage>
        <taxon>Bacteria</taxon>
        <taxon>Pseudomonadati</taxon>
        <taxon>Spirochaetota</taxon>
        <taxon>Spirochaetia</taxon>
        <taxon>Spirochaetales</taxon>
        <taxon>Treponemataceae</taxon>
        <taxon>Treponema</taxon>
    </lineage>
</organism>
<feature type="site" description="Transition state stabilizer" evidence="10">
    <location>
        <position position="299"/>
    </location>
</feature>
<comment type="function">
    <text evidence="10">Involved in the biosynthesis of isopentenyl diphosphate (IPP) and dimethylallyl diphosphate (DMAPP), two major building blocks of isoprenoid compounds. Catalyzes the conversion of 4-diphosphocytidyl-2-C-methyl-D-erythritol 2-phosphate (CDP-ME2P) to 2-C-methyl-D-erythritol 2,4-cyclodiphosphate (ME-CPP) with a corresponding release of cytidine 5-monophosphate (CMP).</text>
</comment>
<feature type="binding site" evidence="10">
    <location>
        <begin position="273"/>
        <end position="275"/>
    </location>
    <ligand>
        <name>4-CDP-2-C-methyl-D-erythritol 2-phosphate</name>
        <dbReference type="ChEBI" id="CHEBI:57919"/>
    </ligand>
</feature>
<dbReference type="UniPathway" id="UPA00056">
    <property type="reaction ID" value="UER00095"/>
</dbReference>
<evidence type="ECO:0000256" key="6">
    <source>
        <dbReference type="ARBA" id="ARBA00022723"/>
    </source>
</evidence>
<evidence type="ECO:0000259" key="12">
    <source>
        <dbReference type="Pfam" id="PF02542"/>
    </source>
</evidence>